<dbReference type="STRING" id="58117.SAMN05421833_109168"/>
<dbReference type="RefSeq" id="WP_076435085.1">
    <property type="nucleotide sequence ID" value="NZ_FTNI01000009.1"/>
</dbReference>
<keyword evidence="2" id="KW-1133">Transmembrane helix</keyword>
<feature type="transmembrane region" description="Helical" evidence="2">
    <location>
        <begin position="365"/>
        <end position="389"/>
    </location>
</feature>
<evidence type="ECO:0000256" key="2">
    <source>
        <dbReference type="SAM" id="Phobius"/>
    </source>
</evidence>
<feature type="transmembrane region" description="Helical" evidence="2">
    <location>
        <begin position="327"/>
        <end position="353"/>
    </location>
</feature>
<protein>
    <submittedName>
        <fullName evidence="3">Uncharacterized protein</fullName>
    </submittedName>
</protein>
<feature type="transmembrane region" description="Helical" evidence="2">
    <location>
        <begin position="141"/>
        <end position="161"/>
    </location>
</feature>
<dbReference type="OrthoDB" id="5150226at2"/>
<keyword evidence="4" id="KW-1185">Reference proteome</keyword>
<evidence type="ECO:0000256" key="1">
    <source>
        <dbReference type="SAM" id="MobiDB-lite"/>
    </source>
</evidence>
<keyword evidence="2" id="KW-0472">Membrane</keyword>
<evidence type="ECO:0000313" key="3">
    <source>
        <dbReference type="EMBL" id="SIR46838.1"/>
    </source>
</evidence>
<organism evidence="3 4">
    <name type="scientific">Microbispora rosea</name>
    <dbReference type="NCBI Taxonomy" id="58117"/>
    <lineage>
        <taxon>Bacteria</taxon>
        <taxon>Bacillati</taxon>
        <taxon>Actinomycetota</taxon>
        <taxon>Actinomycetes</taxon>
        <taxon>Streptosporangiales</taxon>
        <taxon>Streptosporangiaceae</taxon>
        <taxon>Microbispora</taxon>
    </lineage>
</organism>
<reference evidence="4" key="1">
    <citation type="submission" date="2017-01" db="EMBL/GenBank/DDBJ databases">
        <authorList>
            <person name="Varghese N."/>
            <person name="Submissions S."/>
        </authorList>
    </citation>
    <scope>NUCLEOTIDE SEQUENCE [LARGE SCALE GENOMIC DNA]</scope>
    <source>
        <strain evidence="4">ATCC 12950</strain>
    </source>
</reference>
<accession>A0A1N7B6A5</accession>
<dbReference type="InterPro" id="IPR027417">
    <property type="entry name" value="P-loop_NTPase"/>
</dbReference>
<proteinExistence type="predicted"/>
<dbReference type="AlphaFoldDB" id="A0A1N7B6A5"/>
<keyword evidence="2" id="KW-0812">Transmembrane</keyword>
<feature type="transmembrane region" description="Helical" evidence="2">
    <location>
        <begin position="113"/>
        <end position="135"/>
    </location>
</feature>
<dbReference type="EMBL" id="FTNI01000009">
    <property type="protein sequence ID" value="SIR46838.1"/>
    <property type="molecule type" value="Genomic_DNA"/>
</dbReference>
<gene>
    <name evidence="3" type="ORF">SAMN05421833_109168</name>
</gene>
<dbReference type="SUPFAM" id="SSF52540">
    <property type="entry name" value="P-loop containing nucleoside triphosphate hydrolases"/>
    <property type="match status" value="1"/>
</dbReference>
<evidence type="ECO:0000313" key="4">
    <source>
        <dbReference type="Proteomes" id="UP000186096"/>
    </source>
</evidence>
<sequence length="775" mass="86184">MSIQRRLEDFLDLIDEILSGEEEISPDRALRPRLRRLLKRMLIQEEIRNSMADVGVEGGQLLEIASGMLEQIAREAPDEYDRFCSALSDYQAALSTARQDAADDTWNRVVPRLAAYGGIAGGVILSIGLLVGGLFDVLGELRFVGGLILLAAALVAIHLRVRKTMTGQRFLFIVTGNWDRKFYISRRQALLSAVVERDLVVPTLRLALNQAREDRLSRRFAVKASPGLGDLHSTLYYVPTPVEREVGELIRQLTGGSIGIAGPRGAGKSSLLRLYCAPRRHASSADICCLVSAPVDYLARDFVLHVFAALCRSVAVKVGRRGRGRLLLGQLFILIVFGIPVNAIFGGMVWFGLHNLSGSSPQHALSPVALVTGGPVVLYFYGACGIIFVKQWSRLRADRRLRRAALRNLARIRYLQTHTESWSGTLKASLGTKLGLGLDGQRSRGVSRTEQPLGYPEIVRLFRVFASMTSAHARRQGGRVVIGIDELDKISSADQGEKFLNEIKSIFGVPGVYFLITVSDDALTAFERRGIRLRDAFDSSFDEILRVELLSYRESRRMLYRRVIGLSEPYVALCHALSGGLARDLIRSARHVIRSATERGKPDEFDSIVRHMVRDDVRRKTGVLSQIEAIRNDTALLHVLHRVKVRYYAEKELSDLLHDVRAAPPKNQRKPDSEADLLRRELIAFLYLSMTLEDVFNEHLDEDRVRSAADDSHGQCLFDRLASARSALGTNTELAWRLTSEARSAWGLDSWDNEAGGNAHRPRGGPFGVQPSPTP</sequence>
<name>A0A1N7B6A5_9ACTN</name>
<dbReference type="Proteomes" id="UP000186096">
    <property type="component" value="Unassembled WGS sequence"/>
</dbReference>
<feature type="region of interest" description="Disordered" evidence="1">
    <location>
        <begin position="749"/>
        <end position="775"/>
    </location>
</feature>